<dbReference type="InterPro" id="IPR050361">
    <property type="entry name" value="MPP/UQCRC_Complex"/>
</dbReference>
<dbReference type="InterPro" id="IPR007863">
    <property type="entry name" value="Peptidase_M16_C"/>
</dbReference>
<name>A0ABW5D362_9BACT</name>
<dbReference type="Gene3D" id="3.30.830.10">
    <property type="entry name" value="Metalloenzyme, LuxS/M16 peptidase-like"/>
    <property type="match status" value="2"/>
</dbReference>
<reference evidence="4" key="1">
    <citation type="journal article" date="2019" name="Int. J. Syst. Evol. Microbiol.">
        <title>The Global Catalogue of Microorganisms (GCM) 10K type strain sequencing project: providing services to taxonomists for standard genome sequencing and annotation.</title>
        <authorList>
            <consortium name="The Broad Institute Genomics Platform"/>
            <consortium name="The Broad Institute Genome Sequencing Center for Infectious Disease"/>
            <person name="Wu L."/>
            <person name="Ma J."/>
        </authorList>
    </citation>
    <scope>NUCLEOTIDE SEQUENCE [LARGE SCALE GENOMIC DNA]</scope>
    <source>
        <strain evidence="4">CGMCC 4.1782</strain>
    </source>
</reference>
<dbReference type="InterPro" id="IPR011765">
    <property type="entry name" value="Pept_M16_N"/>
</dbReference>
<evidence type="ECO:0000313" key="3">
    <source>
        <dbReference type="EMBL" id="MFD2248503.1"/>
    </source>
</evidence>
<dbReference type="EMBL" id="JBHUIM010000003">
    <property type="protein sequence ID" value="MFD2248503.1"/>
    <property type="molecule type" value="Genomic_DNA"/>
</dbReference>
<dbReference type="Pfam" id="PF05193">
    <property type="entry name" value="Peptidase_M16_C"/>
    <property type="match status" value="1"/>
</dbReference>
<evidence type="ECO:0000259" key="2">
    <source>
        <dbReference type="Pfam" id="PF05193"/>
    </source>
</evidence>
<comment type="caution">
    <text evidence="3">The sequence shown here is derived from an EMBL/GenBank/DDBJ whole genome shotgun (WGS) entry which is preliminary data.</text>
</comment>
<sequence length="430" mass="49442">MLDRTKAPDIHEIDAVTLQSAEVVNLSNGARLHLIKSETQPVIRLDFVFKAGKWFEEHKGMSDLAAKMLLEGTVNHTAKQIADKVAFYGASFENNHGYDRTEYTLYCLSKYVDELLPLVLDVLQNPTFPEEEFDHLKQRTIQNLKVQRQKNSYLATHSFTKQIYGEAHPYTFGFEEHDLDDLQLTTLQDFYSSRFDTKEMEVFACGSIDQATQQLLVTQIGNLQLQRKETGFSRDKNTLVKPAFQDEVYVDMPESLQSSVRIGKPFPLIQHEDYLKLLVLNEILGGYFGSRLMRNIREDKGYTYGIYSTISAKEHDSLFFIGTDVNYTVTQHTIDEVKKEIKQLQDVPVPEDELAVVKNYMVGKFINEIATIFEQCDRYKRIILFGLSPEHYNNLIHTIRSITAEEIQQLAIDYLPLESLQVAVAGRRSE</sequence>
<accession>A0ABW5D362</accession>
<dbReference type="SUPFAM" id="SSF63411">
    <property type="entry name" value="LuxS/MPP-like metallohydrolase"/>
    <property type="match status" value="2"/>
</dbReference>
<evidence type="ECO:0000259" key="1">
    <source>
        <dbReference type="Pfam" id="PF00675"/>
    </source>
</evidence>
<dbReference type="Proteomes" id="UP001597374">
    <property type="component" value="Unassembled WGS sequence"/>
</dbReference>
<protein>
    <submittedName>
        <fullName evidence="3">M16 family metallopeptidase</fullName>
    </submittedName>
</protein>
<dbReference type="RefSeq" id="WP_250431421.1">
    <property type="nucleotide sequence ID" value="NZ_JALPRR010000004.1"/>
</dbReference>
<evidence type="ECO:0000313" key="4">
    <source>
        <dbReference type="Proteomes" id="UP001597374"/>
    </source>
</evidence>
<proteinExistence type="predicted"/>
<organism evidence="3 4">
    <name type="scientific">Pontibacter ruber</name>
    <dbReference type="NCBI Taxonomy" id="1343895"/>
    <lineage>
        <taxon>Bacteria</taxon>
        <taxon>Pseudomonadati</taxon>
        <taxon>Bacteroidota</taxon>
        <taxon>Cytophagia</taxon>
        <taxon>Cytophagales</taxon>
        <taxon>Hymenobacteraceae</taxon>
        <taxon>Pontibacter</taxon>
    </lineage>
</organism>
<dbReference type="PANTHER" id="PTHR11851:SF224">
    <property type="entry name" value="PROCESSING PROTEASE"/>
    <property type="match status" value="1"/>
</dbReference>
<dbReference type="PANTHER" id="PTHR11851">
    <property type="entry name" value="METALLOPROTEASE"/>
    <property type="match status" value="1"/>
</dbReference>
<gene>
    <name evidence="3" type="ORF">ACFSKP_19710</name>
</gene>
<feature type="domain" description="Peptidase M16 C-terminal" evidence="2">
    <location>
        <begin position="182"/>
        <end position="359"/>
    </location>
</feature>
<dbReference type="InterPro" id="IPR011249">
    <property type="entry name" value="Metalloenz_LuxS/M16"/>
</dbReference>
<feature type="domain" description="Peptidase M16 N-terminal" evidence="1">
    <location>
        <begin position="35"/>
        <end position="158"/>
    </location>
</feature>
<keyword evidence="4" id="KW-1185">Reference proteome</keyword>
<dbReference type="Pfam" id="PF00675">
    <property type="entry name" value="Peptidase_M16"/>
    <property type="match status" value="1"/>
</dbReference>